<dbReference type="AlphaFoldDB" id="A0A1V9G5P2"/>
<dbReference type="STRING" id="1703345.A3860_15330"/>
<proteinExistence type="predicted"/>
<gene>
    <name evidence="2" type="ORF">A3860_15330</name>
</gene>
<feature type="domain" description="Nudix hydrolase" evidence="1">
    <location>
        <begin position="159"/>
        <end position="293"/>
    </location>
</feature>
<comment type="caution">
    <text evidence="2">The sequence shown here is derived from an EMBL/GenBank/DDBJ whole genome shotgun (WGS) entry which is preliminary data.</text>
</comment>
<dbReference type="GO" id="GO:0016787">
    <property type="term" value="F:hydrolase activity"/>
    <property type="evidence" value="ECO:0007669"/>
    <property type="project" value="UniProtKB-KW"/>
</dbReference>
<name>A0A1V9G5P2_9BACT</name>
<dbReference type="CDD" id="cd02883">
    <property type="entry name" value="NUDIX_Hydrolase"/>
    <property type="match status" value="1"/>
</dbReference>
<sequence>MKATGVIIARFQTPYLHDGHKYLLDELRSKHNKVVVVLGVSPVKGSRRNPFDFYTRERLLKQYAPELMVLPLSDHPSDEAWSKQLDALLQNTFPQESFILYGSRDCFINYYSGHLQVVALPEFGDHSATAIRNDNGDKVLDTVDFRMGINYAYQNTYSKVYPTVDIAVLKDSDTQVLLGKKHNSPCWRFPGGFVDPTDETYEAAARRELQEECGDLEVNAMQYIGSAKIDDWRYRSEEDKIVTLLFKTQWVFGHAQANDDLKELAWFPVKELHAMMQQGTIVREHHVLVNLLLKNINV</sequence>
<accession>A0A1V9G5P2</accession>
<protein>
    <submittedName>
        <fullName evidence="2">NUDIX hydrolase</fullName>
    </submittedName>
</protein>
<keyword evidence="2" id="KW-0378">Hydrolase</keyword>
<evidence type="ECO:0000313" key="2">
    <source>
        <dbReference type="EMBL" id="OQP65959.1"/>
    </source>
</evidence>
<dbReference type="PROSITE" id="PS51462">
    <property type="entry name" value="NUDIX"/>
    <property type="match status" value="1"/>
</dbReference>
<dbReference type="Pfam" id="PF00293">
    <property type="entry name" value="NUDIX"/>
    <property type="match status" value="1"/>
</dbReference>
<dbReference type="EMBL" id="LVYD01000013">
    <property type="protein sequence ID" value="OQP65959.1"/>
    <property type="molecule type" value="Genomic_DNA"/>
</dbReference>
<dbReference type="InterPro" id="IPR000086">
    <property type="entry name" value="NUDIX_hydrolase_dom"/>
</dbReference>
<organism evidence="2 3">
    <name type="scientific">Niastella vici</name>
    <dbReference type="NCBI Taxonomy" id="1703345"/>
    <lineage>
        <taxon>Bacteria</taxon>
        <taxon>Pseudomonadati</taxon>
        <taxon>Bacteroidota</taxon>
        <taxon>Chitinophagia</taxon>
        <taxon>Chitinophagales</taxon>
        <taxon>Chitinophagaceae</taxon>
        <taxon>Niastella</taxon>
    </lineage>
</organism>
<evidence type="ECO:0000259" key="1">
    <source>
        <dbReference type="PROSITE" id="PS51462"/>
    </source>
</evidence>
<dbReference type="PANTHER" id="PTHR43736:SF1">
    <property type="entry name" value="DIHYDRONEOPTERIN TRIPHOSPHATE DIPHOSPHATASE"/>
    <property type="match status" value="1"/>
</dbReference>
<dbReference type="Gene3D" id="3.90.79.10">
    <property type="entry name" value="Nucleoside Triphosphate Pyrophosphohydrolase"/>
    <property type="match status" value="1"/>
</dbReference>
<dbReference type="InterPro" id="IPR014729">
    <property type="entry name" value="Rossmann-like_a/b/a_fold"/>
</dbReference>
<dbReference type="OrthoDB" id="636676at2"/>
<evidence type="ECO:0000313" key="3">
    <source>
        <dbReference type="Proteomes" id="UP000192796"/>
    </source>
</evidence>
<dbReference type="SUPFAM" id="SSF55811">
    <property type="entry name" value="Nudix"/>
    <property type="match status" value="1"/>
</dbReference>
<dbReference type="RefSeq" id="WP_081145803.1">
    <property type="nucleotide sequence ID" value="NZ_LVYD01000013.1"/>
</dbReference>
<dbReference type="SUPFAM" id="SSF52374">
    <property type="entry name" value="Nucleotidylyl transferase"/>
    <property type="match status" value="1"/>
</dbReference>
<reference evidence="2 3" key="1">
    <citation type="submission" date="2016-03" db="EMBL/GenBank/DDBJ databases">
        <title>Niastella vici sp. nov., isolated from farmland soil.</title>
        <authorList>
            <person name="Chen L."/>
            <person name="Wang D."/>
            <person name="Yang S."/>
            <person name="Wang G."/>
        </authorList>
    </citation>
    <scope>NUCLEOTIDE SEQUENCE [LARGE SCALE GENOMIC DNA]</scope>
    <source>
        <strain evidence="2 3">DJ57</strain>
    </source>
</reference>
<keyword evidence="3" id="KW-1185">Reference proteome</keyword>
<dbReference type="Gene3D" id="3.40.50.620">
    <property type="entry name" value="HUPs"/>
    <property type="match status" value="1"/>
</dbReference>
<dbReference type="PANTHER" id="PTHR43736">
    <property type="entry name" value="ADP-RIBOSE PYROPHOSPHATASE"/>
    <property type="match status" value="1"/>
</dbReference>
<dbReference type="Proteomes" id="UP000192796">
    <property type="component" value="Unassembled WGS sequence"/>
</dbReference>
<dbReference type="InterPro" id="IPR015797">
    <property type="entry name" value="NUDIX_hydrolase-like_dom_sf"/>
</dbReference>